<name>A0A9N9MRG6_9CUCU</name>
<proteinExistence type="predicted"/>
<keyword evidence="2" id="KW-1185">Reference proteome</keyword>
<dbReference type="EMBL" id="OU892279">
    <property type="protein sequence ID" value="CAG9765593.1"/>
    <property type="molecule type" value="Genomic_DNA"/>
</dbReference>
<organism evidence="1 2">
    <name type="scientific">Ceutorhynchus assimilis</name>
    <name type="common">cabbage seed weevil</name>
    <dbReference type="NCBI Taxonomy" id="467358"/>
    <lineage>
        <taxon>Eukaryota</taxon>
        <taxon>Metazoa</taxon>
        <taxon>Ecdysozoa</taxon>
        <taxon>Arthropoda</taxon>
        <taxon>Hexapoda</taxon>
        <taxon>Insecta</taxon>
        <taxon>Pterygota</taxon>
        <taxon>Neoptera</taxon>
        <taxon>Endopterygota</taxon>
        <taxon>Coleoptera</taxon>
        <taxon>Polyphaga</taxon>
        <taxon>Cucujiformia</taxon>
        <taxon>Curculionidae</taxon>
        <taxon>Ceutorhynchinae</taxon>
        <taxon>Ceutorhynchus</taxon>
    </lineage>
</organism>
<evidence type="ECO:0000313" key="1">
    <source>
        <dbReference type="EMBL" id="CAG9765593.1"/>
    </source>
</evidence>
<dbReference type="AlphaFoldDB" id="A0A9N9MRG6"/>
<gene>
    <name evidence="1" type="ORF">CEUTPL_LOCUS6198</name>
</gene>
<evidence type="ECO:0000313" key="2">
    <source>
        <dbReference type="Proteomes" id="UP001152799"/>
    </source>
</evidence>
<protein>
    <submittedName>
        <fullName evidence="1">Uncharacterized protein</fullName>
    </submittedName>
</protein>
<dbReference type="Proteomes" id="UP001152799">
    <property type="component" value="Chromosome 3"/>
</dbReference>
<accession>A0A9N9MRG6</accession>
<sequence>MALTTCESIMLTFAIIGSAHLIVTLLSKLEDEDVDCRPYMQRLAKHRFLNENNIVIKEGTSQLFYH</sequence>
<reference evidence="1" key="1">
    <citation type="submission" date="2022-01" db="EMBL/GenBank/DDBJ databases">
        <authorList>
            <person name="King R."/>
        </authorList>
    </citation>
    <scope>NUCLEOTIDE SEQUENCE</scope>
</reference>